<reference evidence="16" key="4">
    <citation type="submission" date="2025-09" db="UniProtKB">
        <authorList>
            <consortium name="Ensembl"/>
        </authorList>
    </citation>
    <scope>IDENTIFICATION</scope>
</reference>
<dbReference type="Pfam" id="PF00001">
    <property type="entry name" value="7tm_1"/>
    <property type="match status" value="1"/>
</dbReference>
<feature type="transmembrane region" description="Helical" evidence="14">
    <location>
        <begin position="227"/>
        <end position="249"/>
    </location>
</feature>
<dbReference type="PROSITE" id="PS00237">
    <property type="entry name" value="G_PROTEIN_RECEP_F1_1"/>
    <property type="match status" value="1"/>
</dbReference>
<dbReference type="PANTHER" id="PTHR10489:SF930">
    <property type="entry name" value="C-X-C CHEMOKINE RECEPTOR TYPE 1-LIKE"/>
    <property type="match status" value="1"/>
</dbReference>
<dbReference type="InParanoid" id="A0A3B1K5I1"/>
<dbReference type="GeneTree" id="ENSGT01050000244848"/>
<feature type="transmembrane region" description="Helical" evidence="14">
    <location>
        <begin position="88"/>
        <end position="112"/>
    </location>
</feature>
<reference evidence="17" key="2">
    <citation type="journal article" date="2014" name="Nat. Commun.">
        <title>The cavefish genome reveals candidate genes for eye loss.</title>
        <authorList>
            <person name="McGaugh S.E."/>
            <person name="Gross J.B."/>
            <person name="Aken B."/>
            <person name="Blin M."/>
            <person name="Borowsky R."/>
            <person name="Chalopin D."/>
            <person name="Hinaux H."/>
            <person name="Jeffery W.R."/>
            <person name="Keene A."/>
            <person name="Ma L."/>
            <person name="Minx P."/>
            <person name="Murphy D."/>
            <person name="O'Quin K.E."/>
            <person name="Retaux S."/>
            <person name="Rohner N."/>
            <person name="Searle S.M."/>
            <person name="Stahl B.A."/>
            <person name="Tabin C."/>
            <person name="Volff J.N."/>
            <person name="Yoshizawa M."/>
            <person name="Warren W.C."/>
        </authorList>
    </citation>
    <scope>NUCLEOTIDE SEQUENCE [LARGE SCALE GENOMIC DNA]</scope>
    <source>
        <strain evidence="17">female</strain>
    </source>
</reference>
<keyword evidence="8" id="KW-1015">Disulfide bond</keyword>
<dbReference type="Bgee" id="ENSAMXG00000034260">
    <property type="expression patterns" value="Expressed in mesonephros and 2 other cell types or tissues"/>
</dbReference>
<feature type="transmembrane region" description="Helical" evidence="14">
    <location>
        <begin position="307"/>
        <end position="327"/>
    </location>
</feature>
<feature type="transmembrane region" description="Helical" evidence="14">
    <location>
        <begin position="124"/>
        <end position="145"/>
    </location>
</feature>
<reference evidence="16" key="3">
    <citation type="submission" date="2025-08" db="UniProtKB">
        <authorList>
            <consortium name="Ensembl"/>
        </authorList>
    </citation>
    <scope>IDENTIFICATION</scope>
</reference>
<dbReference type="GO" id="GO:0006955">
    <property type="term" value="P:immune response"/>
    <property type="evidence" value="ECO:0007669"/>
    <property type="project" value="TreeGrafter"/>
</dbReference>
<evidence type="ECO:0000256" key="9">
    <source>
        <dbReference type="ARBA" id="ARBA00023170"/>
    </source>
</evidence>
<sequence>MADIKLSISSEELDDFYSYLYGDDNSTDLVNFTFDIGSIPCGAHRVPPAVQIFMTVFYMQIFLLAIPGNLVVGLVVGSSRHSLSPSDLFLFNLALADLLLAATLPLSAVSFLRGWIFGDLSCKLISMIVEINFYTSILLLVCISADRYMMVVHNATEGRGRSEGCLRLSWIACGCVWLLGFLLSVPVLVYSTSYSSMDNSTILECVERYTTSSASYWRFATRLLRHLLGFLLPLGTMMVFYGVTIARLVQTRGFRKQRAMRVIIAVVTAFLLCWCPYHLVMMVDTLMRENLVDSGCHRRHEIDRALLATRSLGLLNCCINPVLYAFVGEKFRSNLMKLLRKRGIVERESISRSFSRSTSSTSQGNNNALT</sequence>
<evidence type="ECO:0000256" key="8">
    <source>
        <dbReference type="ARBA" id="ARBA00023157"/>
    </source>
</evidence>
<dbReference type="SUPFAM" id="SSF81321">
    <property type="entry name" value="Family A G protein-coupled receptor-like"/>
    <property type="match status" value="1"/>
</dbReference>
<reference evidence="17" key="1">
    <citation type="submission" date="2013-03" db="EMBL/GenBank/DDBJ databases">
        <authorList>
            <person name="Jeffery W."/>
            <person name="Warren W."/>
            <person name="Wilson R.K."/>
        </authorList>
    </citation>
    <scope>NUCLEOTIDE SEQUENCE</scope>
    <source>
        <strain evidence="17">female</strain>
    </source>
</reference>
<keyword evidence="2" id="KW-1003">Cell membrane</keyword>
<protein>
    <submittedName>
        <fullName evidence="16">C-X-C chemokine receptor type 1</fullName>
    </submittedName>
</protein>
<evidence type="ECO:0000259" key="15">
    <source>
        <dbReference type="PROSITE" id="PS50262"/>
    </source>
</evidence>
<keyword evidence="6 13" id="KW-0297">G-protein coupled receptor</keyword>
<evidence type="ECO:0000313" key="16">
    <source>
        <dbReference type="Ensembl" id="ENSAMXP00000049350.1"/>
    </source>
</evidence>
<accession>A0A3B1K5I1</accession>
<dbReference type="InterPro" id="IPR000174">
    <property type="entry name" value="Chemokine_CXCR_1/2"/>
</dbReference>
<evidence type="ECO:0000256" key="11">
    <source>
        <dbReference type="ARBA" id="ARBA00023224"/>
    </source>
</evidence>
<dbReference type="GO" id="GO:0016493">
    <property type="term" value="F:C-C chemokine receptor activity"/>
    <property type="evidence" value="ECO:0007669"/>
    <property type="project" value="TreeGrafter"/>
</dbReference>
<dbReference type="PRINTS" id="PR00427">
    <property type="entry name" value="INTRLEUKIN8R"/>
</dbReference>
<dbReference type="STRING" id="7994.ENSAMXP00000049350"/>
<evidence type="ECO:0000256" key="13">
    <source>
        <dbReference type="RuleBase" id="RU000688"/>
    </source>
</evidence>
<dbReference type="AlphaFoldDB" id="A0A3B1K5I1"/>
<organism evidence="16 17">
    <name type="scientific">Astyanax mexicanus</name>
    <name type="common">Blind cave fish</name>
    <name type="synonym">Astyanax fasciatus mexicanus</name>
    <dbReference type="NCBI Taxonomy" id="7994"/>
    <lineage>
        <taxon>Eukaryota</taxon>
        <taxon>Metazoa</taxon>
        <taxon>Chordata</taxon>
        <taxon>Craniata</taxon>
        <taxon>Vertebrata</taxon>
        <taxon>Euteleostomi</taxon>
        <taxon>Actinopterygii</taxon>
        <taxon>Neopterygii</taxon>
        <taxon>Teleostei</taxon>
        <taxon>Ostariophysi</taxon>
        <taxon>Characiformes</taxon>
        <taxon>Characoidei</taxon>
        <taxon>Acestrorhamphidae</taxon>
        <taxon>Acestrorhamphinae</taxon>
        <taxon>Astyanax</taxon>
    </lineage>
</organism>
<dbReference type="GO" id="GO:0019957">
    <property type="term" value="F:C-C chemokine binding"/>
    <property type="evidence" value="ECO:0007669"/>
    <property type="project" value="TreeGrafter"/>
</dbReference>
<feature type="transmembrane region" description="Helical" evidence="14">
    <location>
        <begin position="261"/>
        <end position="280"/>
    </location>
</feature>
<evidence type="ECO:0000256" key="12">
    <source>
        <dbReference type="ARBA" id="ARBA00034130"/>
    </source>
</evidence>
<evidence type="ECO:0000313" key="17">
    <source>
        <dbReference type="Proteomes" id="UP000018467"/>
    </source>
</evidence>
<evidence type="ECO:0000256" key="10">
    <source>
        <dbReference type="ARBA" id="ARBA00023180"/>
    </source>
</evidence>
<dbReference type="PROSITE" id="PS50262">
    <property type="entry name" value="G_PROTEIN_RECEP_F1_2"/>
    <property type="match status" value="1"/>
</dbReference>
<feature type="domain" description="G-protein coupled receptors family 1 profile" evidence="15">
    <location>
        <begin position="68"/>
        <end position="324"/>
    </location>
</feature>
<dbReference type="InterPro" id="IPR017452">
    <property type="entry name" value="GPCR_Rhodpsn_7TM"/>
</dbReference>
<proteinExistence type="inferred from homology"/>
<dbReference type="PRINTS" id="PR00237">
    <property type="entry name" value="GPCRRHODOPSN"/>
</dbReference>
<dbReference type="GO" id="GO:0019722">
    <property type="term" value="P:calcium-mediated signaling"/>
    <property type="evidence" value="ECO:0007669"/>
    <property type="project" value="TreeGrafter"/>
</dbReference>
<dbReference type="Gene3D" id="1.20.1070.10">
    <property type="entry name" value="Rhodopsin 7-helix transmembrane proteins"/>
    <property type="match status" value="1"/>
</dbReference>
<dbReference type="InterPro" id="IPR000276">
    <property type="entry name" value="GPCR_Rhodpsn"/>
</dbReference>
<dbReference type="GO" id="GO:0030593">
    <property type="term" value="P:neutrophil chemotaxis"/>
    <property type="evidence" value="ECO:0007669"/>
    <property type="project" value="TreeGrafter"/>
</dbReference>
<evidence type="ECO:0000256" key="2">
    <source>
        <dbReference type="ARBA" id="ARBA00022475"/>
    </source>
</evidence>
<dbReference type="GO" id="GO:0016494">
    <property type="term" value="F:C-X-C chemokine receptor activity"/>
    <property type="evidence" value="ECO:0007669"/>
    <property type="project" value="InterPro"/>
</dbReference>
<dbReference type="PANTHER" id="PTHR10489">
    <property type="entry name" value="CELL ADHESION MOLECULE"/>
    <property type="match status" value="1"/>
</dbReference>
<keyword evidence="7 14" id="KW-0472">Membrane</keyword>
<evidence type="ECO:0000256" key="7">
    <source>
        <dbReference type="ARBA" id="ARBA00023136"/>
    </source>
</evidence>
<evidence type="ECO:0000256" key="1">
    <source>
        <dbReference type="ARBA" id="ARBA00004651"/>
    </source>
</evidence>
<evidence type="ECO:0000256" key="6">
    <source>
        <dbReference type="ARBA" id="ARBA00023040"/>
    </source>
</evidence>
<evidence type="ECO:0000256" key="14">
    <source>
        <dbReference type="SAM" id="Phobius"/>
    </source>
</evidence>
<keyword evidence="11 13" id="KW-0807">Transducer</keyword>
<dbReference type="GO" id="GO:0009897">
    <property type="term" value="C:external side of plasma membrane"/>
    <property type="evidence" value="ECO:0007669"/>
    <property type="project" value="TreeGrafter"/>
</dbReference>
<name>A0A3B1K5I1_ASTMX</name>
<comment type="subcellular location">
    <subcellularLocation>
        <location evidence="1">Cell membrane</location>
        <topology evidence="1">Multi-pass membrane protein</topology>
    </subcellularLocation>
</comment>
<keyword evidence="5 14" id="KW-1133">Transmembrane helix</keyword>
<evidence type="ECO:0000256" key="5">
    <source>
        <dbReference type="ARBA" id="ARBA00022989"/>
    </source>
</evidence>
<feature type="transmembrane region" description="Helical" evidence="14">
    <location>
        <begin position="57"/>
        <end position="76"/>
    </location>
</feature>
<feature type="transmembrane region" description="Helical" evidence="14">
    <location>
        <begin position="166"/>
        <end position="190"/>
    </location>
</feature>
<keyword evidence="3" id="KW-0145">Chemotaxis</keyword>
<keyword evidence="9 13" id="KW-0675">Receptor</keyword>
<dbReference type="InterPro" id="IPR050119">
    <property type="entry name" value="CCR1-9-like"/>
</dbReference>
<keyword evidence="4 13" id="KW-0812">Transmembrane</keyword>
<evidence type="ECO:0000256" key="4">
    <source>
        <dbReference type="ARBA" id="ARBA00022692"/>
    </source>
</evidence>
<dbReference type="Proteomes" id="UP000018467">
    <property type="component" value="Unassembled WGS sequence"/>
</dbReference>
<comment type="subunit">
    <text evidence="12">Interacts with IL8. Interacts with GNAI2.</text>
</comment>
<keyword evidence="10" id="KW-0325">Glycoprotein</keyword>
<evidence type="ECO:0000256" key="3">
    <source>
        <dbReference type="ARBA" id="ARBA00022500"/>
    </source>
</evidence>
<dbReference type="Ensembl" id="ENSAMXT00000051524.1">
    <property type="protein sequence ID" value="ENSAMXP00000049350.1"/>
    <property type="gene ID" value="ENSAMXG00000034260.1"/>
</dbReference>
<dbReference type="GO" id="GO:0007204">
    <property type="term" value="P:positive regulation of cytosolic calcium ion concentration"/>
    <property type="evidence" value="ECO:0007669"/>
    <property type="project" value="TreeGrafter"/>
</dbReference>
<keyword evidence="17" id="KW-1185">Reference proteome</keyword>
<comment type="similarity">
    <text evidence="13">Belongs to the G-protein coupled receptor 1 family.</text>
</comment>